<protein>
    <submittedName>
        <fullName evidence="1">Uncharacterized protein</fullName>
    </submittedName>
</protein>
<dbReference type="SUPFAM" id="SSF53098">
    <property type="entry name" value="Ribonuclease H-like"/>
    <property type="match status" value="1"/>
</dbReference>
<dbReference type="EMBL" id="CAKMRJ010005523">
    <property type="protein sequence ID" value="CAH1443830.1"/>
    <property type="molecule type" value="Genomic_DNA"/>
</dbReference>
<keyword evidence="2" id="KW-1185">Reference proteome</keyword>
<dbReference type="AlphaFoldDB" id="A0AAU9P0X7"/>
<dbReference type="Proteomes" id="UP001157418">
    <property type="component" value="Unassembled WGS sequence"/>
</dbReference>
<dbReference type="InterPro" id="IPR012337">
    <property type="entry name" value="RNaseH-like_sf"/>
</dbReference>
<comment type="caution">
    <text evidence="1">The sequence shown here is derived from an EMBL/GenBank/DDBJ whole genome shotgun (WGS) entry which is preliminary data.</text>
</comment>
<reference evidence="1 2" key="1">
    <citation type="submission" date="2022-01" db="EMBL/GenBank/DDBJ databases">
        <authorList>
            <person name="Xiong W."/>
            <person name="Schranz E."/>
        </authorList>
    </citation>
    <scope>NUCLEOTIDE SEQUENCE [LARGE SCALE GENOMIC DNA]</scope>
</reference>
<name>A0AAU9P0X7_9ASTR</name>
<gene>
    <name evidence="1" type="ORF">LVIROSA_LOCUS29718</name>
</gene>
<evidence type="ECO:0000313" key="2">
    <source>
        <dbReference type="Proteomes" id="UP001157418"/>
    </source>
</evidence>
<evidence type="ECO:0000313" key="1">
    <source>
        <dbReference type="EMBL" id="CAH1443830.1"/>
    </source>
</evidence>
<organism evidence="1 2">
    <name type="scientific">Lactuca virosa</name>
    <dbReference type="NCBI Taxonomy" id="75947"/>
    <lineage>
        <taxon>Eukaryota</taxon>
        <taxon>Viridiplantae</taxon>
        <taxon>Streptophyta</taxon>
        <taxon>Embryophyta</taxon>
        <taxon>Tracheophyta</taxon>
        <taxon>Spermatophyta</taxon>
        <taxon>Magnoliopsida</taxon>
        <taxon>eudicotyledons</taxon>
        <taxon>Gunneridae</taxon>
        <taxon>Pentapetalae</taxon>
        <taxon>asterids</taxon>
        <taxon>campanulids</taxon>
        <taxon>Asterales</taxon>
        <taxon>Asteraceae</taxon>
        <taxon>Cichorioideae</taxon>
        <taxon>Cichorieae</taxon>
        <taxon>Lactucinae</taxon>
        <taxon>Lactuca</taxon>
    </lineage>
</organism>
<sequence length="232" mass="27053">MDTAGFWSSAITCLRAAKPLMTVLRLVDSDSKPAMGFIYQALVIAKKEIKANFKAIQTRYGPIYDIIDDRWYNQMNRAQNMAGYYLNPHMQYSDDFENNGWIKDGLYMCLERMCGTDENLAKTIDCQFDQFTNARGLFGFNVHSKRRNQQQQQKMNDIVYVMYNLKLNGRDERKGKGHDGLEPLNLDDISSDDEWITEETSSNHDVNEDDDFLQRAIRDQLLELFFYSIIFV</sequence>
<proteinExistence type="predicted"/>
<accession>A0AAU9P0X7</accession>